<reference evidence="1 2" key="1">
    <citation type="submission" date="2013-07" db="EMBL/GenBank/DDBJ databases">
        <title>Complete genome sequence of Bacillus infantis NRRL B-14911 that has potential to induce cardiac disease by antigenic mimicry.</title>
        <authorList>
            <person name="Massilamany C."/>
            <person name="Smith T.P.L."/>
            <person name="Loy J.D."/>
            <person name="Barletta R."/>
            <person name="Reddy J."/>
        </authorList>
    </citation>
    <scope>NUCLEOTIDE SEQUENCE [LARGE SCALE GENOMIC DNA]</scope>
    <source>
        <strain evidence="1 2">NRRL B-14911</strain>
    </source>
</reference>
<dbReference type="STRING" id="1367477.N288_01425"/>
<dbReference type="AlphaFoldDB" id="U5L697"/>
<evidence type="ECO:0000313" key="1">
    <source>
        <dbReference type="EMBL" id="AGX02271.1"/>
    </source>
</evidence>
<keyword evidence="2" id="KW-1185">Reference proteome</keyword>
<protein>
    <submittedName>
        <fullName evidence="1">Uncharacterized protein</fullName>
    </submittedName>
</protein>
<dbReference type="HOGENOM" id="CLU_3340081_0_0_9"/>
<proteinExistence type="predicted"/>
<dbReference type="PATRIC" id="fig|1367477.3.peg.239"/>
<dbReference type="KEGG" id="bif:N288_01425"/>
<dbReference type="EMBL" id="CP006643">
    <property type="protein sequence ID" value="AGX02271.1"/>
    <property type="molecule type" value="Genomic_DNA"/>
</dbReference>
<dbReference type="Proteomes" id="UP000017805">
    <property type="component" value="Chromosome"/>
</dbReference>
<evidence type="ECO:0000313" key="2">
    <source>
        <dbReference type="Proteomes" id="UP000017805"/>
    </source>
</evidence>
<gene>
    <name evidence="1" type="ORF">N288_01425</name>
</gene>
<accession>U5L697</accession>
<organism evidence="1 2">
    <name type="scientific">Bacillus infantis NRRL B-14911</name>
    <dbReference type="NCBI Taxonomy" id="1367477"/>
    <lineage>
        <taxon>Bacteria</taxon>
        <taxon>Bacillati</taxon>
        <taxon>Bacillota</taxon>
        <taxon>Bacilli</taxon>
        <taxon>Bacillales</taxon>
        <taxon>Bacillaceae</taxon>
        <taxon>Bacillus</taxon>
    </lineage>
</organism>
<sequence>MGIGNHTYIESRADWERKKFLQITIVNHAFFAFGVVK</sequence>
<name>U5L697_9BACI</name>